<dbReference type="PANTHER" id="PTHR11771">
    <property type="entry name" value="LIPOXYGENASE"/>
    <property type="match status" value="1"/>
</dbReference>
<protein>
    <recommendedName>
        <fullName evidence="11">Lipoxygenase</fullName>
        <ecNumber evidence="11">1.13.11.-</ecNumber>
    </recommendedName>
</protein>
<keyword evidence="7" id="KW-0560">Oxidoreductase</keyword>
<evidence type="ECO:0000256" key="9">
    <source>
        <dbReference type="ARBA" id="ARBA00023160"/>
    </source>
</evidence>
<dbReference type="GO" id="GO:0046872">
    <property type="term" value="F:metal ion binding"/>
    <property type="evidence" value="ECO:0007669"/>
    <property type="project" value="UniProtKB-UniRule"/>
</dbReference>
<dbReference type="PRINTS" id="PR00087">
    <property type="entry name" value="LIPOXYGENASE"/>
</dbReference>
<evidence type="ECO:0000313" key="14">
    <source>
        <dbReference type="EnsemblPlants" id="LPERR05G08770.1"/>
    </source>
</evidence>
<evidence type="ECO:0000256" key="7">
    <source>
        <dbReference type="ARBA" id="ARBA00023002"/>
    </source>
</evidence>
<dbReference type="Gene3D" id="4.10.375.10">
    <property type="entry name" value="Lipoxygenase-1, Domain 2"/>
    <property type="match status" value="1"/>
</dbReference>
<keyword evidence="5" id="KW-0276">Fatty acid metabolism</keyword>
<dbReference type="InterPro" id="IPR000907">
    <property type="entry name" value="LipOase"/>
</dbReference>
<dbReference type="Gene3D" id="1.20.245.10">
    <property type="entry name" value="Lipoxygenase-1, Domain 5"/>
    <property type="match status" value="1"/>
</dbReference>
<dbReference type="GO" id="GO:0016702">
    <property type="term" value="F:oxidoreductase activity, acting on single donors with incorporation of molecular oxygen, incorporation of two atoms of oxygen"/>
    <property type="evidence" value="ECO:0007669"/>
    <property type="project" value="InterPro"/>
</dbReference>
<dbReference type="PROSITE" id="PS51393">
    <property type="entry name" value="LIPOXYGENASE_3"/>
    <property type="match status" value="1"/>
</dbReference>
<dbReference type="GO" id="GO:0034440">
    <property type="term" value="P:lipid oxidation"/>
    <property type="evidence" value="ECO:0007669"/>
    <property type="project" value="InterPro"/>
</dbReference>
<dbReference type="STRING" id="77586.A0A0D9WEX9"/>
<dbReference type="PROSITE" id="PS00081">
    <property type="entry name" value="LIPOXYGENASE_2"/>
    <property type="match status" value="1"/>
</dbReference>
<accession>A0A0D9WEX9</accession>
<dbReference type="InterPro" id="IPR013819">
    <property type="entry name" value="LipOase_C"/>
</dbReference>
<organism evidence="14 15">
    <name type="scientific">Leersia perrieri</name>
    <dbReference type="NCBI Taxonomy" id="77586"/>
    <lineage>
        <taxon>Eukaryota</taxon>
        <taxon>Viridiplantae</taxon>
        <taxon>Streptophyta</taxon>
        <taxon>Embryophyta</taxon>
        <taxon>Tracheophyta</taxon>
        <taxon>Spermatophyta</taxon>
        <taxon>Magnoliopsida</taxon>
        <taxon>Liliopsida</taxon>
        <taxon>Poales</taxon>
        <taxon>Poaceae</taxon>
        <taxon>BOP clade</taxon>
        <taxon>Oryzoideae</taxon>
        <taxon>Oryzeae</taxon>
        <taxon>Oryzinae</taxon>
        <taxon>Leersia</taxon>
    </lineage>
</organism>
<dbReference type="InterPro" id="IPR036392">
    <property type="entry name" value="PLAT/LH2_dom_sf"/>
</dbReference>
<proteinExistence type="inferred from homology"/>
<evidence type="ECO:0000256" key="4">
    <source>
        <dbReference type="ARBA" id="ARBA00022767"/>
    </source>
</evidence>
<dbReference type="EnsemblPlants" id="LPERR05G08770.1">
    <property type="protein sequence ID" value="LPERR05G08770.1"/>
    <property type="gene ID" value="LPERR05G08770"/>
</dbReference>
<keyword evidence="4 11" id="KW-0925">Oxylipin biosynthesis</keyword>
<dbReference type="Gene3D" id="2.60.60.20">
    <property type="entry name" value="PLAT/LH2 domain"/>
    <property type="match status" value="1"/>
</dbReference>
<dbReference type="GO" id="GO:0031408">
    <property type="term" value="P:oxylipin biosynthetic process"/>
    <property type="evidence" value="ECO:0007669"/>
    <property type="project" value="UniProtKB-UniRule"/>
</dbReference>
<dbReference type="Gene3D" id="3.10.450.60">
    <property type="match status" value="1"/>
</dbReference>
<dbReference type="EC" id="1.13.11.-" evidence="11"/>
<evidence type="ECO:0000313" key="15">
    <source>
        <dbReference type="Proteomes" id="UP000032180"/>
    </source>
</evidence>
<dbReference type="InterPro" id="IPR001246">
    <property type="entry name" value="LipOase_plant"/>
</dbReference>
<dbReference type="PRINTS" id="PR00468">
    <property type="entry name" value="PLTLPOXGNASE"/>
</dbReference>
<comment type="function">
    <text evidence="11">Plant lipoxygenase may be involved in a number of diverse aspects of plant physiology including growth and development, pest resistance, and senescence or responses to wounding.</text>
</comment>
<evidence type="ECO:0000256" key="3">
    <source>
        <dbReference type="ARBA" id="ARBA00022723"/>
    </source>
</evidence>
<dbReference type="InterPro" id="IPR020834">
    <property type="entry name" value="LipOase_CS"/>
</dbReference>
<comment type="pathway">
    <text evidence="11">Lipid metabolism; oxylipin biosynthesis.</text>
</comment>
<sequence length="850" mass="95571">MQMPFCPKLWDRSAAAATSAAQAGNVVINGTVVVANHFGLSAPGKSTTIRLISGTQVDHETRKGRLSGEAALRGGKKTKHGKASTTTYNVTFLVDPDFGTPGAVAVKNGNRNDQFFLRHVHLDLAEDRSIHFDCNSWVYPYKKTNSDRLFFINTSYLPEKTPEALRLLREEELRSLRGNGRGERKDWERVYDFDYYNDLGNPDNDDHVRPVLGGTKQHPYPRRCRTGRPLSKTDGVTETRKHKVINLDMYIPADERFSPGKLAEVLAMGVQAVTHFVVPEARSLFHGDVVNFNSLDQLRADLYAKPPQPAADGRVMDELKSSVPSHKTYKQVSKIVKDNPVKFPTPQVIQHDKEAWRSDEEFAREMLAGLNPVVIKRLTVFPPNKSTITADHIESQLQGLTAEQAVEEKRMYILDHHDYLMPYLRRINTLQGVCVYASRTLLFLKDDGGLKPVAIELSLPSDGVGGGEISRVFCPATQGTDAHLWQLAKTHVSVNDSGYHQLISHWLYTHATVEPFIIATRRQLSAMHPIHKLLDPHFKDNMQINTLARSILLSAGGLLEKTMYPGKYAMEMSSDIYAHWRFTDQSLPNDLIKRGMAYKDEKARGGVSLHIEDYPYAVDGLDVWVAIESWVRNYCNHFYHGDAAVAGDLELQAWWDDVRRVGHGDLSHDRACWLDLHTVPNLVNTLTTLVWIASALHAAVNFGQYGYAGFPPNRPTRCRRFVPLPGSPEMVQLEADPDRFFLEMVPDRFTTTLGLALIEVLSNHTSDEVYLGQRATSTWTDEGEVLLLLDGFRDELRRVEKRVEERNKDPRLGNRRGPVRVPYTLLYPDVGNVAGEKGITGKGIPNSVSI</sequence>
<dbReference type="SUPFAM" id="SSF49723">
    <property type="entry name" value="Lipase/lipooxygenase domain (PLAT/LH2 domain)"/>
    <property type="match status" value="1"/>
</dbReference>
<evidence type="ECO:0000256" key="2">
    <source>
        <dbReference type="ARBA" id="ARBA00022516"/>
    </source>
</evidence>
<dbReference type="InterPro" id="IPR001024">
    <property type="entry name" value="PLAT/LH2_dom"/>
</dbReference>
<evidence type="ECO:0000256" key="5">
    <source>
        <dbReference type="ARBA" id="ARBA00022832"/>
    </source>
</evidence>
<dbReference type="AlphaFoldDB" id="A0A0D9WEX9"/>
<reference evidence="14" key="3">
    <citation type="submission" date="2015-04" db="UniProtKB">
        <authorList>
            <consortium name="EnsemblPlants"/>
        </authorList>
    </citation>
    <scope>IDENTIFICATION</scope>
</reference>
<dbReference type="Gene3D" id="4.10.372.10">
    <property type="entry name" value="Lipoxygenase-1, Domain 3"/>
    <property type="match status" value="1"/>
</dbReference>
<name>A0A0D9WEX9_9ORYZ</name>
<dbReference type="InterPro" id="IPR027433">
    <property type="entry name" value="Lipoxygenase_dom_3"/>
</dbReference>
<evidence type="ECO:0000256" key="11">
    <source>
        <dbReference type="RuleBase" id="RU003975"/>
    </source>
</evidence>
<dbReference type="eggNOG" id="ENOG502QU8Q">
    <property type="taxonomic scope" value="Eukaryota"/>
</dbReference>
<dbReference type="HOGENOM" id="CLU_004282_0_1_1"/>
<reference evidence="15" key="2">
    <citation type="submission" date="2013-12" db="EMBL/GenBank/DDBJ databases">
        <authorList>
            <person name="Yu Y."/>
            <person name="Lee S."/>
            <person name="de Baynast K."/>
            <person name="Wissotski M."/>
            <person name="Liu L."/>
            <person name="Talag J."/>
            <person name="Goicoechea J."/>
            <person name="Angelova A."/>
            <person name="Jetty R."/>
            <person name="Kudrna D."/>
            <person name="Golser W."/>
            <person name="Rivera L."/>
            <person name="Zhang J."/>
            <person name="Wing R."/>
        </authorList>
    </citation>
    <scope>NUCLEOTIDE SEQUENCE</scope>
</reference>
<comment type="caution">
    <text evidence="10">Lacks conserved residue(s) required for the propagation of feature annotation.</text>
</comment>
<dbReference type="SUPFAM" id="SSF48484">
    <property type="entry name" value="Lipoxigenase"/>
    <property type="match status" value="1"/>
</dbReference>
<keyword evidence="6" id="KW-0223">Dioxygenase</keyword>
<keyword evidence="9 11" id="KW-0275">Fatty acid biosynthesis</keyword>
<dbReference type="UniPathway" id="UPA00382"/>
<keyword evidence="8" id="KW-0443">Lipid metabolism</keyword>
<evidence type="ECO:0000256" key="1">
    <source>
        <dbReference type="ARBA" id="ARBA00009419"/>
    </source>
</evidence>
<evidence type="ECO:0000256" key="10">
    <source>
        <dbReference type="PROSITE-ProRule" id="PRU00152"/>
    </source>
</evidence>
<dbReference type="SMART" id="SM00308">
    <property type="entry name" value="LH2"/>
    <property type="match status" value="1"/>
</dbReference>
<evidence type="ECO:0000259" key="12">
    <source>
        <dbReference type="PROSITE" id="PS50095"/>
    </source>
</evidence>
<dbReference type="GO" id="GO:0006633">
    <property type="term" value="P:fatty acid biosynthetic process"/>
    <property type="evidence" value="ECO:0007669"/>
    <property type="project" value="UniProtKB-KW"/>
</dbReference>
<dbReference type="Pfam" id="PF00305">
    <property type="entry name" value="Lipoxygenase"/>
    <property type="match status" value="1"/>
</dbReference>
<evidence type="ECO:0000256" key="8">
    <source>
        <dbReference type="ARBA" id="ARBA00023098"/>
    </source>
</evidence>
<feature type="domain" description="Lipoxygenase" evidence="13">
    <location>
        <begin position="155"/>
        <end position="850"/>
    </location>
</feature>
<keyword evidence="15" id="KW-1185">Reference proteome</keyword>
<dbReference type="Gramene" id="LPERR05G08770.1">
    <property type="protein sequence ID" value="LPERR05G08770.1"/>
    <property type="gene ID" value="LPERR05G08770"/>
</dbReference>
<dbReference type="Proteomes" id="UP000032180">
    <property type="component" value="Chromosome 5"/>
</dbReference>
<evidence type="ECO:0000259" key="13">
    <source>
        <dbReference type="PROSITE" id="PS51393"/>
    </source>
</evidence>
<keyword evidence="3" id="KW-0479">Metal-binding</keyword>
<dbReference type="InterPro" id="IPR036226">
    <property type="entry name" value="LipOase_C_sf"/>
</dbReference>
<comment type="similarity">
    <text evidence="1 11">Belongs to the lipoxygenase family.</text>
</comment>
<dbReference type="PROSITE" id="PS50095">
    <property type="entry name" value="PLAT"/>
    <property type="match status" value="1"/>
</dbReference>
<dbReference type="Pfam" id="PF01477">
    <property type="entry name" value="PLAT"/>
    <property type="match status" value="1"/>
</dbReference>
<keyword evidence="2 11" id="KW-0444">Lipid biosynthesis</keyword>
<reference evidence="14 15" key="1">
    <citation type="submission" date="2012-08" db="EMBL/GenBank/DDBJ databases">
        <title>Oryza genome evolution.</title>
        <authorList>
            <person name="Wing R.A."/>
        </authorList>
    </citation>
    <scope>NUCLEOTIDE SEQUENCE</scope>
</reference>
<evidence type="ECO:0000256" key="6">
    <source>
        <dbReference type="ARBA" id="ARBA00022964"/>
    </source>
</evidence>
<feature type="domain" description="PLAT" evidence="12">
    <location>
        <begin position="26"/>
        <end position="152"/>
    </location>
</feature>